<dbReference type="GO" id="GO:0042910">
    <property type="term" value="F:xenobiotic transmembrane transporter activity"/>
    <property type="evidence" value="ECO:0007669"/>
    <property type="project" value="TreeGrafter"/>
</dbReference>
<dbReference type="FunFam" id="3.30.70.1430:FF:000001">
    <property type="entry name" value="Efflux pump membrane transporter"/>
    <property type="match status" value="1"/>
</dbReference>
<keyword evidence="1" id="KW-0812">Transmembrane</keyword>
<dbReference type="InterPro" id="IPR027463">
    <property type="entry name" value="AcrB_DN_DC_subdom"/>
</dbReference>
<evidence type="ECO:0000256" key="1">
    <source>
        <dbReference type="SAM" id="Phobius"/>
    </source>
</evidence>
<keyword evidence="1" id="KW-1133">Transmembrane helix</keyword>
<dbReference type="GO" id="GO:0005886">
    <property type="term" value="C:plasma membrane"/>
    <property type="evidence" value="ECO:0007669"/>
    <property type="project" value="TreeGrafter"/>
</dbReference>
<evidence type="ECO:0000313" key="2">
    <source>
        <dbReference type="EMBL" id="SAL23367.1"/>
    </source>
</evidence>
<dbReference type="PANTHER" id="PTHR32063">
    <property type="match status" value="1"/>
</dbReference>
<dbReference type="InterPro" id="IPR001036">
    <property type="entry name" value="Acrflvin-R"/>
</dbReference>
<dbReference type="Gene3D" id="1.20.1640.10">
    <property type="entry name" value="Multidrug efflux transporter AcrB transmembrane domain"/>
    <property type="match status" value="1"/>
</dbReference>
<feature type="transmembrane region" description="Helical" evidence="1">
    <location>
        <begin position="369"/>
        <end position="389"/>
    </location>
</feature>
<gene>
    <name evidence="2" type="ORF">AWB64_01826</name>
</gene>
<dbReference type="AlphaFoldDB" id="A0A158FUK4"/>
<dbReference type="SUPFAM" id="SSF82866">
    <property type="entry name" value="Multidrug efflux transporter AcrB transmembrane domain"/>
    <property type="match status" value="1"/>
</dbReference>
<reference evidence="2 3" key="1">
    <citation type="submission" date="2016-01" db="EMBL/GenBank/DDBJ databases">
        <authorList>
            <person name="Oliw E.H."/>
        </authorList>
    </citation>
    <scope>NUCLEOTIDE SEQUENCE [LARGE SCALE GENOMIC DNA]</scope>
    <source>
        <strain evidence="2">LMG 22029</strain>
    </source>
</reference>
<dbReference type="Gene3D" id="3.30.70.1320">
    <property type="entry name" value="Multidrug efflux transporter AcrB pore domain like"/>
    <property type="match status" value="1"/>
</dbReference>
<dbReference type="PRINTS" id="PR00702">
    <property type="entry name" value="ACRIFLAVINRP"/>
</dbReference>
<dbReference type="Gene3D" id="3.30.2090.10">
    <property type="entry name" value="Multidrug efflux transporter AcrB TolC docking domain, DN and DC subdomains"/>
    <property type="match status" value="1"/>
</dbReference>
<dbReference type="EMBL" id="FCOC02000003">
    <property type="protein sequence ID" value="SAL23367.1"/>
    <property type="molecule type" value="Genomic_DNA"/>
</dbReference>
<protein>
    <submittedName>
        <fullName evidence="2">Hydrophobe/amphiphile efflux-1 (HAE1) family protein</fullName>
    </submittedName>
</protein>
<feature type="transmembrane region" description="Helical" evidence="1">
    <location>
        <begin position="12"/>
        <end position="30"/>
    </location>
</feature>
<dbReference type="Proteomes" id="UP000054893">
    <property type="component" value="Unassembled WGS sequence"/>
</dbReference>
<evidence type="ECO:0000313" key="3">
    <source>
        <dbReference type="Proteomes" id="UP000054893"/>
    </source>
</evidence>
<accession>A0A158FUK4</accession>
<dbReference type="SUPFAM" id="SSF82693">
    <property type="entry name" value="Multidrug efflux transporter AcrB pore domain, PN1, PN2, PC1 and PC2 subdomains"/>
    <property type="match status" value="2"/>
</dbReference>
<organism evidence="2 3">
    <name type="scientific">Caballeronia sordidicola</name>
    <name type="common">Burkholderia sordidicola</name>
    <dbReference type="NCBI Taxonomy" id="196367"/>
    <lineage>
        <taxon>Bacteria</taxon>
        <taxon>Pseudomonadati</taxon>
        <taxon>Pseudomonadota</taxon>
        <taxon>Betaproteobacteria</taxon>
        <taxon>Burkholderiales</taxon>
        <taxon>Burkholderiaceae</taxon>
        <taxon>Caballeronia</taxon>
    </lineage>
</organism>
<proteinExistence type="predicted"/>
<dbReference type="Gene3D" id="3.30.70.1430">
    <property type="entry name" value="Multidrug efflux transporter AcrB pore domain"/>
    <property type="match status" value="1"/>
</dbReference>
<dbReference type="SUPFAM" id="SSF82714">
    <property type="entry name" value="Multidrug efflux transporter AcrB TolC docking domain, DN and DC subdomains"/>
    <property type="match status" value="1"/>
</dbReference>
<name>A0A158FUK4_CABSO</name>
<keyword evidence="1" id="KW-0472">Membrane</keyword>
<sequence>MNISKFFIDRPIFAGVLSVLILLAGVIAMFKLPISEYPEVVPPSVVVHAQYPGANPKVIAETVASPLEEQINGVEDMLYMQSQANSDGNLTITVTFKLGTDPDKAQQLVQNRVSQALPRLPEDVTRLGVTTIKSSPTLTMVVHLNSPNNRYDMTYLRNYALINVKDRLERIQGVGEVQLWGSGDYSMRVWLDPQKVAQRGMTATDIVNAIREQNVQVAAGVIGSSPTLPNVPLQLNVNAQGRLQTEQDFRDIVLKTSPDGAVTHLRDVARVELAASEYGLRSLLDNKTAVAMAINQQPGANSLQISDTVRQTMKELQADMPAGVEYQIVYDPTQFVRSSIDAVIHTLAEAIALVVLVVIVFLQTWRASIIPLLAVPVSIIGTFSLLLAFGFSINALSLFGMVLAIGIVVDDAIVVVENVERNIEAGLSARSSSNTASACAPSRWT</sequence>
<dbReference type="PANTHER" id="PTHR32063:SF11">
    <property type="entry name" value="CATION OR DRUG EFFLUX SYSTEM PROTEIN"/>
    <property type="match status" value="1"/>
</dbReference>
<dbReference type="Pfam" id="PF00873">
    <property type="entry name" value="ACR_tran"/>
    <property type="match status" value="1"/>
</dbReference>
<feature type="transmembrane region" description="Helical" evidence="1">
    <location>
        <begin position="342"/>
        <end position="362"/>
    </location>
</feature>